<reference evidence="2" key="1">
    <citation type="journal article" date="2017" name="Nat. Ecol. Evol.">
        <title>Genome expansion and lineage-specific genetic innovations in the forest pathogenic fungi Armillaria.</title>
        <authorList>
            <person name="Sipos G."/>
            <person name="Prasanna A.N."/>
            <person name="Walter M.C."/>
            <person name="O'Connor E."/>
            <person name="Balint B."/>
            <person name="Krizsan K."/>
            <person name="Kiss B."/>
            <person name="Hess J."/>
            <person name="Varga T."/>
            <person name="Slot J."/>
            <person name="Riley R."/>
            <person name="Boka B."/>
            <person name="Rigling D."/>
            <person name="Barry K."/>
            <person name="Lee J."/>
            <person name="Mihaltcheva S."/>
            <person name="LaButti K."/>
            <person name="Lipzen A."/>
            <person name="Waldron R."/>
            <person name="Moloney N.M."/>
            <person name="Sperisen C."/>
            <person name="Kredics L."/>
            <person name="Vagvoelgyi C."/>
            <person name="Patrignani A."/>
            <person name="Fitzpatrick D."/>
            <person name="Nagy I."/>
            <person name="Doyle S."/>
            <person name="Anderson J.B."/>
            <person name="Grigoriev I.V."/>
            <person name="Gueldener U."/>
            <person name="Muensterkoetter M."/>
            <person name="Nagy L.G."/>
        </authorList>
    </citation>
    <scope>NUCLEOTIDE SEQUENCE [LARGE SCALE GENOMIC DNA]</scope>
    <source>
        <strain evidence="2">Ar21-2</strain>
    </source>
</reference>
<proteinExistence type="predicted"/>
<gene>
    <name evidence="1" type="ORF">ARMGADRAFT_1061572</name>
</gene>
<dbReference type="OrthoDB" id="10528805at2759"/>
<sequence length="152" mass="16640">MAAFLKERWKRGTYLCVQLFGTKQLVVDFNGFQATVLEGQLPAKLATELEGKLPPCVTLDKDTGHSWYCQDTSDILTRDNADGTSEVSLDGWTLSIRKKGKPHGKSRINIPIKEFASQNTCSILEPLLSGINAFVDLSQAAFTPSETFGAEG</sequence>
<protein>
    <submittedName>
        <fullName evidence="1">Uncharacterized protein</fullName>
    </submittedName>
</protein>
<dbReference type="InParanoid" id="A0A2H3E590"/>
<keyword evidence="2" id="KW-1185">Reference proteome</keyword>
<name>A0A2H3E590_ARMGA</name>
<organism evidence="1 2">
    <name type="scientific">Armillaria gallica</name>
    <name type="common">Bulbous honey fungus</name>
    <name type="synonym">Armillaria bulbosa</name>
    <dbReference type="NCBI Taxonomy" id="47427"/>
    <lineage>
        <taxon>Eukaryota</taxon>
        <taxon>Fungi</taxon>
        <taxon>Dikarya</taxon>
        <taxon>Basidiomycota</taxon>
        <taxon>Agaricomycotina</taxon>
        <taxon>Agaricomycetes</taxon>
        <taxon>Agaricomycetidae</taxon>
        <taxon>Agaricales</taxon>
        <taxon>Marasmiineae</taxon>
        <taxon>Physalacriaceae</taxon>
        <taxon>Armillaria</taxon>
    </lineage>
</organism>
<accession>A0A2H3E590</accession>
<dbReference type="Proteomes" id="UP000217790">
    <property type="component" value="Unassembled WGS sequence"/>
</dbReference>
<evidence type="ECO:0000313" key="2">
    <source>
        <dbReference type="Proteomes" id="UP000217790"/>
    </source>
</evidence>
<dbReference type="EMBL" id="KZ293651">
    <property type="protein sequence ID" value="PBK95733.1"/>
    <property type="molecule type" value="Genomic_DNA"/>
</dbReference>
<evidence type="ECO:0000313" key="1">
    <source>
        <dbReference type="EMBL" id="PBK95733.1"/>
    </source>
</evidence>
<dbReference type="AlphaFoldDB" id="A0A2H3E590"/>